<evidence type="ECO:0000259" key="5">
    <source>
        <dbReference type="PROSITE" id="PS01124"/>
    </source>
</evidence>
<dbReference type="SMART" id="SM00342">
    <property type="entry name" value="HTH_ARAC"/>
    <property type="match status" value="1"/>
</dbReference>
<feature type="domain" description="Response regulatory" evidence="6">
    <location>
        <begin position="5"/>
        <end position="122"/>
    </location>
</feature>
<dbReference type="InterPro" id="IPR001789">
    <property type="entry name" value="Sig_transdc_resp-reg_receiver"/>
</dbReference>
<dbReference type="Proteomes" id="UP001304650">
    <property type="component" value="Chromosome"/>
</dbReference>
<dbReference type="InterPro" id="IPR018062">
    <property type="entry name" value="HTH_AraC-typ_CS"/>
</dbReference>
<dbReference type="PRINTS" id="PR00032">
    <property type="entry name" value="HTHARAC"/>
</dbReference>
<dbReference type="Gene3D" id="3.40.50.2300">
    <property type="match status" value="1"/>
</dbReference>
<evidence type="ECO:0000256" key="1">
    <source>
        <dbReference type="ARBA" id="ARBA00023015"/>
    </source>
</evidence>
<evidence type="ECO:0000313" key="7">
    <source>
        <dbReference type="EMBL" id="WNR42875.1"/>
    </source>
</evidence>
<dbReference type="GO" id="GO:0003700">
    <property type="term" value="F:DNA-binding transcription factor activity"/>
    <property type="evidence" value="ECO:0007669"/>
    <property type="project" value="InterPro"/>
</dbReference>
<dbReference type="Pfam" id="PF12833">
    <property type="entry name" value="HTH_18"/>
    <property type="match status" value="1"/>
</dbReference>
<dbReference type="GO" id="GO:0043565">
    <property type="term" value="F:sequence-specific DNA binding"/>
    <property type="evidence" value="ECO:0007669"/>
    <property type="project" value="InterPro"/>
</dbReference>
<feature type="domain" description="HTH araC/xylS-type" evidence="5">
    <location>
        <begin position="148"/>
        <end position="246"/>
    </location>
</feature>
<dbReference type="SUPFAM" id="SSF46689">
    <property type="entry name" value="Homeodomain-like"/>
    <property type="match status" value="2"/>
</dbReference>
<dbReference type="AlphaFoldDB" id="A0AA96RIJ3"/>
<dbReference type="KEGG" id="proo:MJB10_17340"/>
<dbReference type="CDD" id="cd17536">
    <property type="entry name" value="REC_YesN-like"/>
    <property type="match status" value="1"/>
</dbReference>
<keyword evidence="4" id="KW-0597">Phosphoprotein</keyword>
<proteinExistence type="predicted"/>
<sequence>MSEFTVMLVEDEERIRRGLKSLLEDVFTGYKVIHEAGNGKEAIDMLTTRVPDFIVADIRMPVMNGFEFSEKVRMIHAQMPIIFLSGYAEFDYVRKALRTGVTDYLLKPVDRVELKKTLERLVPTLLLHRQSQQVNVENEQEEGHQIIRKVKDMLSQRFHEDITLQTAADEVGLSYQYMSQLFKSKTGMSYSDYVLTLRMNKAKQLLRETRMRIYEISELCGYANPKYFMNAFKQSEGITPKEYRNHM</sequence>
<name>A0AA96RIJ3_9BACL</name>
<dbReference type="InterPro" id="IPR009057">
    <property type="entry name" value="Homeodomain-like_sf"/>
</dbReference>
<evidence type="ECO:0000256" key="4">
    <source>
        <dbReference type="PROSITE-ProRule" id="PRU00169"/>
    </source>
</evidence>
<protein>
    <submittedName>
        <fullName evidence="7">Response regulator</fullName>
    </submittedName>
</protein>
<dbReference type="SUPFAM" id="SSF52172">
    <property type="entry name" value="CheY-like"/>
    <property type="match status" value="1"/>
</dbReference>
<feature type="modified residue" description="4-aspartylphosphate" evidence="4">
    <location>
        <position position="57"/>
    </location>
</feature>
<keyword evidence="1" id="KW-0805">Transcription regulation</keyword>
<keyword evidence="3" id="KW-0804">Transcription</keyword>
<dbReference type="GO" id="GO:0000160">
    <property type="term" value="P:phosphorelay signal transduction system"/>
    <property type="evidence" value="ECO:0007669"/>
    <property type="project" value="InterPro"/>
</dbReference>
<gene>
    <name evidence="7" type="ORF">MJB10_17340</name>
</gene>
<evidence type="ECO:0000256" key="2">
    <source>
        <dbReference type="ARBA" id="ARBA00023125"/>
    </source>
</evidence>
<keyword evidence="8" id="KW-1185">Reference proteome</keyword>
<dbReference type="Pfam" id="PF00072">
    <property type="entry name" value="Response_reg"/>
    <property type="match status" value="1"/>
</dbReference>
<dbReference type="RefSeq" id="WP_314796681.1">
    <property type="nucleotide sequence ID" value="NZ_CP130319.1"/>
</dbReference>
<evidence type="ECO:0000256" key="3">
    <source>
        <dbReference type="ARBA" id="ARBA00023163"/>
    </source>
</evidence>
<dbReference type="InterPro" id="IPR020449">
    <property type="entry name" value="Tscrpt_reg_AraC-type_HTH"/>
</dbReference>
<reference evidence="7" key="1">
    <citation type="submission" date="2022-02" db="EMBL/GenBank/DDBJ databases">
        <title>Paenibacillus sp. MBLB1832 Whole Genome Shotgun Sequencing.</title>
        <authorList>
            <person name="Hwang C.Y."/>
            <person name="Cho E.-S."/>
            <person name="Seo M.-J."/>
        </authorList>
    </citation>
    <scope>NUCLEOTIDE SEQUENCE</scope>
    <source>
        <strain evidence="7">MBLB1832</strain>
    </source>
</reference>
<organism evidence="7 8">
    <name type="scientific">Paenibacillus roseopurpureus</name>
    <dbReference type="NCBI Taxonomy" id="2918901"/>
    <lineage>
        <taxon>Bacteria</taxon>
        <taxon>Bacillati</taxon>
        <taxon>Bacillota</taxon>
        <taxon>Bacilli</taxon>
        <taxon>Bacillales</taxon>
        <taxon>Paenibacillaceae</taxon>
        <taxon>Paenibacillus</taxon>
    </lineage>
</organism>
<dbReference type="PROSITE" id="PS50110">
    <property type="entry name" value="RESPONSE_REGULATORY"/>
    <property type="match status" value="1"/>
</dbReference>
<dbReference type="PROSITE" id="PS01124">
    <property type="entry name" value="HTH_ARAC_FAMILY_2"/>
    <property type="match status" value="1"/>
</dbReference>
<dbReference type="PANTHER" id="PTHR43280">
    <property type="entry name" value="ARAC-FAMILY TRANSCRIPTIONAL REGULATOR"/>
    <property type="match status" value="1"/>
</dbReference>
<accession>A0AA96RIJ3</accession>
<dbReference type="PROSITE" id="PS00041">
    <property type="entry name" value="HTH_ARAC_FAMILY_1"/>
    <property type="match status" value="1"/>
</dbReference>
<dbReference type="EMBL" id="CP130319">
    <property type="protein sequence ID" value="WNR42875.1"/>
    <property type="molecule type" value="Genomic_DNA"/>
</dbReference>
<dbReference type="PANTHER" id="PTHR43280:SF2">
    <property type="entry name" value="HTH-TYPE TRANSCRIPTIONAL REGULATOR EXSA"/>
    <property type="match status" value="1"/>
</dbReference>
<dbReference type="SMART" id="SM00448">
    <property type="entry name" value="REC"/>
    <property type="match status" value="1"/>
</dbReference>
<evidence type="ECO:0000259" key="6">
    <source>
        <dbReference type="PROSITE" id="PS50110"/>
    </source>
</evidence>
<dbReference type="Gene3D" id="1.10.10.60">
    <property type="entry name" value="Homeodomain-like"/>
    <property type="match status" value="2"/>
</dbReference>
<evidence type="ECO:0000313" key="8">
    <source>
        <dbReference type="Proteomes" id="UP001304650"/>
    </source>
</evidence>
<dbReference type="InterPro" id="IPR018060">
    <property type="entry name" value="HTH_AraC"/>
</dbReference>
<dbReference type="InterPro" id="IPR011006">
    <property type="entry name" value="CheY-like_superfamily"/>
</dbReference>
<keyword evidence="2" id="KW-0238">DNA-binding</keyword>